<evidence type="ECO:0000313" key="2">
    <source>
        <dbReference type="EMBL" id="MQM02917.1"/>
    </source>
</evidence>
<dbReference type="EMBL" id="NMUH01002942">
    <property type="protein sequence ID" value="MQM02917.1"/>
    <property type="molecule type" value="Genomic_DNA"/>
</dbReference>
<evidence type="ECO:0000313" key="3">
    <source>
        <dbReference type="Proteomes" id="UP000652761"/>
    </source>
</evidence>
<reference evidence="2" key="1">
    <citation type="submission" date="2017-07" db="EMBL/GenBank/DDBJ databases">
        <title>Taro Niue Genome Assembly and Annotation.</title>
        <authorList>
            <person name="Atibalentja N."/>
            <person name="Keating K."/>
            <person name="Fields C.J."/>
        </authorList>
    </citation>
    <scope>NUCLEOTIDE SEQUENCE</scope>
    <source>
        <strain evidence="2">Niue_2</strain>
        <tissue evidence="2">Leaf</tissue>
    </source>
</reference>
<keyword evidence="3" id="KW-1185">Reference proteome</keyword>
<evidence type="ECO:0000256" key="1">
    <source>
        <dbReference type="SAM" id="MobiDB-lite"/>
    </source>
</evidence>
<sequence length="205" mass="22470">MVVPRSGVFAIDWHARTFPSFLDFFEQFRIFSSLIDFFEYLMSVLDFLGLFNHFMPSMGIFEIEWGWASHRGPLPCPTGDGSHRKCTPPETHPTGDGLHRVVGPTVGTGGTPTGTAKQGHRWESHRECGTHGGYRWKSHQARDPGGAPTRRVQPRWGSHRVRNPGGAPTGCARPRWDSHQVRTAPVGCPPGAAARTAPVGLPSGP</sequence>
<feature type="compositionally biased region" description="Basic and acidic residues" evidence="1">
    <location>
        <begin position="120"/>
        <end position="129"/>
    </location>
</feature>
<comment type="caution">
    <text evidence="2">The sequence shown here is derived from an EMBL/GenBank/DDBJ whole genome shotgun (WGS) entry which is preliminary data.</text>
</comment>
<feature type="region of interest" description="Disordered" evidence="1">
    <location>
        <begin position="79"/>
        <end position="205"/>
    </location>
</feature>
<name>A0A843W6E4_COLES</name>
<proteinExistence type="predicted"/>
<dbReference type="AlphaFoldDB" id="A0A843W6E4"/>
<gene>
    <name evidence="2" type="ORF">Taro_035687</name>
</gene>
<organism evidence="2 3">
    <name type="scientific">Colocasia esculenta</name>
    <name type="common">Wild taro</name>
    <name type="synonym">Arum esculentum</name>
    <dbReference type="NCBI Taxonomy" id="4460"/>
    <lineage>
        <taxon>Eukaryota</taxon>
        <taxon>Viridiplantae</taxon>
        <taxon>Streptophyta</taxon>
        <taxon>Embryophyta</taxon>
        <taxon>Tracheophyta</taxon>
        <taxon>Spermatophyta</taxon>
        <taxon>Magnoliopsida</taxon>
        <taxon>Liliopsida</taxon>
        <taxon>Araceae</taxon>
        <taxon>Aroideae</taxon>
        <taxon>Colocasieae</taxon>
        <taxon>Colocasia</taxon>
    </lineage>
</organism>
<accession>A0A843W6E4</accession>
<dbReference type="Proteomes" id="UP000652761">
    <property type="component" value="Unassembled WGS sequence"/>
</dbReference>
<protein>
    <submittedName>
        <fullName evidence="2">Uncharacterized protein</fullName>
    </submittedName>
</protein>